<evidence type="ECO:0000313" key="2">
    <source>
        <dbReference type="Proteomes" id="UP000193978"/>
    </source>
</evidence>
<name>A0A1W6MRP8_9HYPH</name>
<organism evidence="1 2">
    <name type="scientific">Methylocystis bryophila</name>
    <dbReference type="NCBI Taxonomy" id="655015"/>
    <lineage>
        <taxon>Bacteria</taxon>
        <taxon>Pseudomonadati</taxon>
        <taxon>Pseudomonadota</taxon>
        <taxon>Alphaproteobacteria</taxon>
        <taxon>Hyphomicrobiales</taxon>
        <taxon>Methylocystaceae</taxon>
        <taxon>Methylocystis</taxon>
    </lineage>
</organism>
<evidence type="ECO:0000313" key="1">
    <source>
        <dbReference type="EMBL" id="ARN80290.1"/>
    </source>
</evidence>
<gene>
    <name evidence="1" type="ORF">B1812_03425</name>
</gene>
<dbReference type="EMBL" id="CP019948">
    <property type="protein sequence ID" value="ARN80290.1"/>
    <property type="molecule type" value="Genomic_DNA"/>
</dbReference>
<accession>A0A1W6MRP8</accession>
<dbReference type="Proteomes" id="UP000193978">
    <property type="component" value="Chromosome"/>
</dbReference>
<dbReference type="RefSeq" id="WP_085770352.1">
    <property type="nucleotide sequence ID" value="NZ_AP027149.1"/>
</dbReference>
<reference evidence="1 2" key="1">
    <citation type="submission" date="2017-02" db="EMBL/GenBank/DDBJ databases">
        <authorList>
            <person name="Peterson S.W."/>
        </authorList>
    </citation>
    <scope>NUCLEOTIDE SEQUENCE [LARGE SCALE GENOMIC DNA]</scope>
    <source>
        <strain evidence="1 2">S285</strain>
    </source>
</reference>
<dbReference type="STRING" id="655015.B1812_03425"/>
<proteinExistence type="predicted"/>
<dbReference type="OrthoDB" id="8226336at2"/>
<dbReference type="KEGG" id="mbry:B1812_03425"/>
<sequence>MSEWQYQIRINLCDESAEIARGNPQDLRLGPLPGILARRQATLTNQYAAFANYCAEAEKNGVEHYPLYKWTKATIDDPAKKTKYGLSFTIYVNGEEVYAKDIADALETELQPLVGKGMITSLAKHDTNPAHNPQPPAHLR</sequence>
<protein>
    <submittedName>
        <fullName evidence="1">Uncharacterized protein</fullName>
    </submittedName>
</protein>
<dbReference type="AlphaFoldDB" id="A0A1W6MRP8"/>
<keyword evidence="2" id="KW-1185">Reference proteome</keyword>